<protein>
    <submittedName>
        <fullName evidence="1 4">Uncharacterized protein</fullName>
    </submittedName>
</protein>
<sequence length="37" mass="4440">MNSIQEVKRNVLHDYIATFVKFSMFMIPQIVPLNKWT</sequence>
<dbReference type="Proteomes" id="UP000274756">
    <property type="component" value="Unassembled WGS sequence"/>
</dbReference>
<reference evidence="1 3" key="2">
    <citation type="submission" date="2018-11" db="EMBL/GenBank/DDBJ databases">
        <authorList>
            <consortium name="Pathogen Informatics"/>
        </authorList>
    </citation>
    <scope>NUCLEOTIDE SEQUENCE [LARGE SCALE GENOMIC DNA]</scope>
</reference>
<dbReference type="AlphaFoldDB" id="A0A0N4U9Y5"/>
<accession>A0A0N4U9Y5</accession>
<dbReference type="Proteomes" id="UP000038040">
    <property type="component" value="Unplaced"/>
</dbReference>
<evidence type="ECO:0000313" key="2">
    <source>
        <dbReference type="Proteomes" id="UP000038040"/>
    </source>
</evidence>
<organism evidence="2 4">
    <name type="scientific">Dracunculus medinensis</name>
    <name type="common">Guinea worm</name>
    <dbReference type="NCBI Taxonomy" id="318479"/>
    <lineage>
        <taxon>Eukaryota</taxon>
        <taxon>Metazoa</taxon>
        <taxon>Ecdysozoa</taxon>
        <taxon>Nematoda</taxon>
        <taxon>Chromadorea</taxon>
        <taxon>Rhabditida</taxon>
        <taxon>Spirurina</taxon>
        <taxon>Dracunculoidea</taxon>
        <taxon>Dracunculidae</taxon>
        <taxon>Dracunculus</taxon>
    </lineage>
</organism>
<gene>
    <name evidence="1" type="ORF">DME_LOCUS7935</name>
</gene>
<evidence type="ECO:0000313" key="1">
    <source>
        <dbReference type="EMBL" id="VDN57962.1"/>
    </source>
</evidence>
<evidence type="ECO:0000313" key="4">
    <source>
        <dbReference type="WBParaSite" id="DME_0000393001-mRNA-1"/>
    </source>
</evidence>
<keyword evidence="3" id="KW-1185">Reference proteome</keyword>
<reference evidence="4" key="1">
    <citation type="submission" date="2017-02" db="UniProtKB">
        <authorList>
            <consortium name="WormBaseParasite"/>
        </authorList>
    </citation>
    <scope>IDENTIFICATION</scope>
</reference>
<evidence type="ECO:0000313" key="3">
    <source>
        <dbReference type="Proteomes" id="UP000274756"/>
    </source>
</evidence>
<name>A0A0N4U9Y5_DRAME</name>
<dbReference type="EMBL" id="UYYG01001164">
    <property type="protein sequence ID" value="VDN57962.1"/>
    <property type="molecule type" value="Genomic_DNA"/>
</dbReference>
<proteinExistence type="predicted"/>
<dbReference type="WBParaSite" id="DME_0000393001-mRNA-1">
    <property type="protein sequence ID" value="DME_0000393001-mRNA-1"/>
    <property type="gene ID" value="DME_0000393001"/>
</dbReference>